<name>A0A0L0V4F7_9BASI</name>
<sequence length="179" mass="20106">MSNDCGLGSIDNHKPLSREHDPLVSEAGVSDRPADRASTPRDCLAAAEGRWLSAPVAPDQFSIFLQISYKISNTTTQKLQFPSDADSNFQASFQPESHAGEIFHRCLRISSDWDDGHEEDVVTMISMEAMRSRIEKMSATEDSDVKFLDSFLILLSPNIDHSSLETEFKAWLHEWHAPR</sequence>
<dbReference type="AlphaFoldDB" id="A0A0L0V4F7"/>
<evidence type="ECO:0000313" key="3">
    <source>
        <dbReference type="Proteomes" id="UP000054564"/>
    </source>
</evidence>
<gene>
    <name evidence="2" type="ORF">PSTG_12492</name>
</gene>
<evidence type="ECO:0000313" key="2">
    <source>
        <dbReference type="EMBL" id="KNE94162.1"/>
    </source>
</evidence>
<comment type="caution">
    <text evidence="2">The sequence shown here is derived from an EMBL/GenBank/DDBJ whole genome shotgun (WGS) entry which is preliminary data.</text>
</comment>
<feature type="region of interest" description="Disordered" evidence="1">
    <location>
        <begin position="1"/>
        <end position="41"/>
    </location>
</feature>
<proteinExistence type="predicted"/>
<protein>
    <submittedName>
        <fullName evidence="2">Uncharacterized protein</fullName>
    </submittedName>
</protein>
<feature type="compositionally biased region" description="Basic and acidic residues" evidence="1">
    <location>
        <begin position="11"/>
        <end position="23"/>
    </location>
</feature>
<dbReference type="Proteomes" id="UP000054564">
    <property type="component" value="Unassembled WGS sequence"/>
</dbReference>
<evidence type="ECO:0000256" key="1">
    <source>
        <dbReference type="SAM" id="MobiDB-lite"/>
    </source>
</evidence>
<organism evidence="2 3">
    <name type="scientific">Puccinia striiformis f. sp. tritici PST-78</name>
    <dbReference type="NCBI Taxonomy" id="1165861"/>
    <lineage>
        <taxon>Eukaryota</taxon>
        <taxon>Fungi</taxon>
        <taxon>Dikarya</taxon>
        <taxon>Basidiomycota</taxon>
        <taxon>Pucciniomycotina</taxon>
        <taxon>Pucciniomycetes</taxon>
        <taxon>Pucciniales</taxon>
        <taxon>Pucciniaceae</taxon>
        <taxon>Puccinia</taxon>
    </lineage>
</organism>
<keyword evidence="3" id="KW-1185">Reference proteome</keyword>
<accession>A0A0L0V4F7</accession>
<reference evidence="3" key="1">
    <citation type="submission" date="2014-03" db="EMBL/GenBank/DDBJ databases">
        <title>The Genome Sequence of Puccinia striiformis f. sp. tritici PST-78.</title>
        <authorList>
            <consortium name="The Broad Institute Genome Sequencing Platform"/>
            <person name="Cuomo C."/>
            <person name="Hulbert S."/>
            <person name="Chen X."/>
            <person name="Walker B."/>
            <person name="Young S.K."/>
            <person name="Zeng Q."/>
            <person name="Gargeya S."/>
            <person name="Fitzgerald M."/>
            <person name="Haas B."/>
            <person name="Abouelleil A."/>
            <person name="Alvarado L."/>
            <person name="Arachchi H.M."/>
            <person name="Berlin A.M."/>
            <person name="Chapman S.B."/>
            <person name="Goldberg J."/>
            <person name="Griggs A."/>
            <person name="Gujja S."/>
            <person name="Hansen M."/>
            <person name="Howarth C."/>
            <person name="Imamovic A."/>
            <person name="Larimer J."/>
            <person name="McCowan C."/>
            <person name="Montmayeur A."/>
            <person name="Murphy C."/>
            <person name="Neiman D."/>
            <person name="Pearson M."/>
            <person name="Priest M."/>
            <person name="Roberts A."/>
            <person name="Saif S."/>
            <person name="Shea T."/>
            <person name="Sisk P."/>
            <person name="Sykes S."/>
            <person name="Wortman J."/>
            <person name="Nusbaum C."/>
            <person name="Birren B."/>
        </authorList>
    </citation>
    <scope>NUCLEOTIDE SEQUENCE [LARGE SCALE GENOMIC DNA]</scope>
    <source>
        <strain evidence="3">race PST-78</strain>
    </source>
</reference>
<dbReference type="EMBL" id="AJIL01000122">
    <property type="protein sequence ID" value="KNE94162.1"/>
    <property type="molecule type" value="Genomic_DNA"/>
</dbReference>